<evidence type="ECO:0000313" key="1">
    <source>
        <dbReference type="EMBL" id="RRT57498.1"/>
    </source>
</evidence>
<accession>A0A426Z0I3</accession>
<dbReference type="EMBL" id="AMZH03009130">
    <property type="protein sequence ID" value="RRT57498.1"/>
    <property type="molecule type" value="Genomic_DNA"/>
</dbReference>
<protein>
    <submittedName>
        <fullName evidence="1">Uncharacterized protein</fullName>
    </submittedName>
</protein>
<sequence>QKEDIHIDFYQRPSLETKPGWVIYLRTTSLTSQSSGTRKTRLKECSLLIVSAHNVPGLPTKQIYMTARQGTILGFL</sequence>
<feature type="non-terminal residue" evidence="1">
    <location>
        <position position="1"/>
    </location>
</feature>
<proteinExistence type="predicted"/>
<dbReference type="AlphaFoldDB" id="A0A426Z0I3"/>
<dbReference type="Proteomes" id="UP000287651">
    <property type="component" value="Unassembled WGS sequence"/>
</dbReference>
<evidence type="ECO:0000313" key="2">
    <source>
        <dbReference type="Proteomes" id="UP000287651"/>
    </source>
</evidence>
<organism evidence="1 2">
    <name type="scientific">Ensete ventricosum</name>
    <name type="common">Abyssinian banana</name>
    <name type="synonym">Musa ensete</name>
    <dbReference type="NCBI Taxonomy" id="4639"/>
    <lineage>
        <taxon>Eukaryota</taxon>
        <taxon>Viridiplantae</taxon>
        <taxon>Streptophyta</taxon>
        <taxon>Embryophyta</taxon>
        <taxon>Tracheophyta</taxon>
        <taxon>Spermatophyta</taxon>
        <taxon>Magnoliopsida</taxon>
        <taxon>Liliopsida</taxon>
        <taxon>Zingiberales</taxon>
        <taxon>Musaceae</taxon>
        <taxon>Ensete</taxon>
    </lineage>
</organism>
<comment type="caution">
    <text evidence="1">The sequence shown here is derived from an EMBL/GenBank/DDBJ whole genome shotgun (WGS) entry which is preliminary data.</text>
</comment>
<reference evidence="1 2" key="1">
    <citation type="journal article" date="2014" name="Agronomy (Basel)">
        <title>A Draft Genome Sequence for Ensete ventricosum, the Drought-Tolerant Tree Against Hunger.</title>
        <authorList>
            <person name="Harrison J."/>
            <person name="Moore K.A."/>
            <person name="Paszkiewicz K."/>
            <person name="Jones T."/>
            <person name="Grant M."/>
            <person name="Ambacheew D."/>
            <person name="Muzemil S."/>
            <person name="Studholme D.J."/>
        </authorList>
    </citation>
    <scope>NUCLEOTIDE SEQUENCE [LARGE SCALE GENOMIC DNA]</scope>
</reference>
<gene>
    <name evidence="1" type="ORF">B296_00031890</name>
</gene>
<name>A0A426Z0I3_ENSVE</name>